<name>A0A087D138_9BIFI</name>
<evidence type="ECO:0008006" key="4">
    <source>
        <dbReference type="Google" id="ProtNLM"/>
    </source>
</evidence>
<feature type="transmembrane region" description="Helical" evidence="1">
    <location>
        <begin position="21"/>
        <end position="39"/>
    </location>
</feature>
<dbReference type="RefSeq" id="WP_033509462.1">
    <property type="nucleotide sequence ID" value="NZ_JDTM01000006.1"/>
</dbReference>
<protein>
    <recommendedName>
        <fullName evidence="4">DUF2975 domain-containing protein</fullName>
    </recommendedName>
</protein>
<dbReference type="EMBL" id="JGZM01000001">
    <property type="protein sequence ID" value="KFI89238.1"/>
    <property type="molecule type" value="Genomic_DNA"/>
</dbReference>
<evidence type="ECO:0000256" key="1">
    <source>
        <dbReference type="SAM" id="Phobius"/>
    </source>
</evidence>
<keyword evidence="1" id="KW-0472">Membrane</keyword>
<sequence length="199" mass="21891">MKRKLIIGGTYAWFQARVLEIVMWIAVACHVAALVLFLVDPGSFAFDNQGRLLRQNGAWNISVPDTVFDVSIHLADGADVNVRAAVLSLVTAGALWSLVALVFHEVADACRGVTQWLREENDAGLHMPLAAHLRRIGWYLLIVFAVECVAGFIAIFIDVYVFISLGPINVWVVFGVFALLLGAVFDYAVSMQREMDGLV</sequence>
<dbReference type="Proteomes" id="UP000029040">
    <property type="component" value="Unassembled WGS sequence"/>
</dbReference>
<keyword evidence="1" id="KW-1133">Transmembrane helix</keyword>
<proteinExistence type="predicted"/>
<organism evidence="2 3">
    <name type="scientific">Bifidobacterium pullorum subsp. saeculare DSM 6531 = LMG 14934</name>
    <dbReference type="NCBI Taxonomy" id="1437611"/>
    <lineage>
        <taxon>Bacteria</taxon>
        <taxon>Bacillati</taxon>
        <taxon>Actinomycetota</taxon>
        <taxon>Actinomycetes</taxon>
        <taxon>Bifidobacteriales</taxon>
        <taxon>Bifidobacteriaceae</taxon>
        <taxon>Bifidobacterium</taxon>
    </lineage>
</organism>
<accession>A0A087D138</accession>
<evidence type="ECO:0000313" key="3">
    <source>
        <dbReference type="Proteomes" id="UP000029040"/>
    </source>
</evidence>
<feature type="transmembrane region" description="Helical" evidence="1">
    <location>
        <begin position="136"/>
        <end position="162"/>
    </location>
</feature>
<feature type="transmembrane region" description="Helical" evidence="1">
    <location>
        <begin position="84"/>
        <end position="103"/>
    </location>
</feature>
<evidence type="ECO:0000313" key="2">
    <source>
        <dbReference type="EMBL" id="KFI89238.1"/>
    </source>
</evidence>
<reference evidence="2 3" key="1">
    <citation type="submission" date="2014-03" db="EMBL/GenBank/DDBJ databases">
        <title>Genomics of Bifidobacteria.</title>
        <authorList>
            <person name="Ventura M."/>
            <person name="Milani C."/>
            <person name="Lugli G.A."/>
        </authorList>
    </citation>
    <scope>NUCLEOTIDE SEQUENCE [LARGE SCALE GENOMIC DNA]</scope>
    <source>
        <strain evidence="2 3">LMG 14934</strain>
    </source>
</reference>
<dbReference type="AlphaFoldDB" id="A0A087D138"/>
<feature type="transmembrane region" description="Helical" evidence="1">
    <location>
        <begin position="168"/>
        <end position="189"/>
    </location>
</feature>
<keyword evidence="1" id="KW-0812">Transmembrane</keyword>
<comment type="caution">
    <text evidence="2">The sequence shown here is derived from an EMBL/GenBank/DDBJ whole genome shotgun (WGS) entry which is preliminary data.</text>
</comment>
<gene>
    <name evidence="2" type="ORF">BSAE_0708</name>
</gene>